<keyword evidence="5 7" id="KW-0472">Membrane</keyword>
<dbReference type="SUPFAM" id="SSF101898">
    <property type="entry name" value="NHL repeat"/>
    <property type="match status" value="1"/>
</dbReference>
<dbReference type="PROSITE" id="PS51125">
    <property type="entry name" value="NHL"/>
    <property type="match status" value="1"/>
</dbReference>
<dbReference type="EMBL" id="JAQIFT010000016">
    <property type="protein sequence ID" value="MDA3730853.1"/>
    <property type="molecule type" value="Genomic_DNA"/>
</dbReference>
<feature type="transmembrane region" description="Helical" evidence="7">
    <location>
        <begin position="519"/>
        <end position="542"/>
    </location>
</feature>
<dbReference type="Pfam" id="PF04893">
    <property type="entry name" value="Yip1"/>
    <property type="match status" value="1"/>
</dbReference>
<evidence type="ECO:0000259" key="9">
    <source>
        <dbReference type="Pfam" id="PF04893"/>
    </source>
</evidence>
<dbReference type="InterPro" id="IPR011042">
    <property type="entry name" value="6-blade_b-propeller_TolB-like"/>
</dbReference>
<keyword evidence="3" id="KW-0677">Repeat</keyword>
<keyword evidence="8" id="KW-0732">Signal</keyword>
<feature type="chain" id="PRO_5041352455" evidence="8">
    <location>
        <begin position="26"/>
        <end position="692"/>
    </location>
</feature>
<feature type="signal peptide" evidence="8">
    <location>
        <begin position="1"/>
        <end position="25"/>
    </location>
</feature>
<evidence type="ECO:0000256" key="2">
    <source>
        <dbReference type="ARBA" id="ARBA00022692"/>
    </source>
</evidence>
<name>A0AA42DKY3_9FIRM</name>
<reference evidence="10" key="1">
    <citation type="journal article" date="2023" name="Int. J. Syst. Evol. Microbiol.">
        <title>&lt;i&gt;Holtiella tumoricola&lt;/i&gt; gen. nov. sp. nov., isolated from a human clinical sample.</title>
        <authorList>
            <person name="Allen-Vercoe E."/>
            <person name="Daigneault M.C."/>
            <person name="Vancuren S.J."/>
            <person name="Cochrane K."/>
            <person name="O'Neal L.L."/>
            <person name="Sankaranarayanan K."/>
            <person name="Lawson P.A."/>
        </authorList>
    </citation>
    <scope>NUCLEOTIDE SEQUENCE</scope>
    <source>
        <strain evidence="10">CC70A</strain>
    </source>
</reference>
<keyword evidence="2 7" id="KW-0812">Transmembrane</keyword>
<dbReference type="GO" id="GO:0008270">
    <property type="term" value="F:zinc ion binding"/>
    <property type="evidence" value="ECO:0007669"/>
    <property type="project" value="UniProtKB-KW"/>
</dbReference>
<feature type="transmembrane region" description="Helical" evidence="7">
    <location>
        <begin position="618"/>
        <end position="638"/>
    </location>
</feature>
<feature type="repeat" description="NHL" evidence="6">
    <location>
        <begin position="110"/>
        <end position="140"/>
    </location>
</feature>
<dbReference type="RefSeq" id="WP_271011356.1">
    <property type="nucleotide sequence ID" value="NZ_JAQIFT010000016.1"/>
</dbReference>
<dbReference type="CDD" id="cd05819">
    <property type="entry name" value="NHL"/>
    <property type="match status" value="1"/>
</dbReference>
<gene>
    <name evidence="10" type="ORF">PBV87_04985</name>
</gene>
<proteinExistence type="predicted"/>
<evidence type="ECO:0000256" key="5">
    <source>
        <dbReference type="ARBA" id="ARBA00023136"/>
    </source>
</evidence>
<dbReference type="InterPro" id="IPR006977">
    <property type="entry name" value="Yip1_dom"/>
</dbReference>
<dbReference type="AlphaFoldDB" id="A0AA42DKY3"/>
<feature type="transmembrane region" description="Helical" evidence="7">
    <location>
        <begin position="650"/>
        <end position="674"/>
    </location>
</feature>
<evidence type="ECO:0000256" key="8">
    <source>
        <dbReference type="SAM" id="SignalP"/>
    </source>
</evidence>
<evidence type="ECO:0000256" key="3">
    <source>
        <dbReference type="ARBA" id="ARBA00022737"/>
    </source>
</evidence>
<dbReference type="Gene3D" id="2.120.10.30">
    <property type="entry name" value="TolB, C-terminal domain"/>
    <property type="match status" value="2"/>
</dbReference>
<comment type="subcellular location">
    <subcellularLocation>
        <location evidence="1">Membrane</location>
        <topology evidence="1">Multi-pass membrane protein</topology>
    </subcellularLocation>
</comment>
<feature type="transmembrane region" description="Helical" evidence="7">
    <location>
        <begin position="454"/>
        <end position="475"/>
    </location>
</feature>
<evidence type="ECO:0000313" key="10">
    <source>
        <dbReference type="EMBL" id="MDA3730853.1"/>
    </source>
</evidence>
<dbReference type="InterPro" id="IPR001258">
    <property type="entry name" value="NHL_repeat"/>
</dbReference>
<comment type="caution">
    <text evidence="10">The sequence shown here is derived from an EMBL/GenBank/DDBJ whole genome shotgun (WGS) entry which is preliminary data.</text>
</comment>
<dbReference type="PANTHER" id="PTHR24104:SF25">
    <property type="entry name" value="PROTEIN LIN-41"/>
    <property type="match status" value="1"/>
</dbReference>
<keyword evidence="4 7" id="KW-1133">Transmembrane helix</keyword>
<evidence type="ECO:0000256" key="4">
    <source>
        <dbReference type="ARBA" id="ARBA00022989"/>
    </source>
</evidence>
<protein>
    <submittedName>
        <fullName evidence="10">YIP1 family protein</fullName>
    </submittedName>
</protein>
<dbReference type="Pfam" id="PF01436">
    <property type="entry name" value="NHL"/>
    <property type="match status" value="1"/>
</dbReference>
<dbReference type="InterPro" id="IPR050952">
    <property type="entry name" value="TRIM-NHL_E3_ligases"/>
</dbReference>
<evidence type="ECO:0000313" key="11">
    <source>
        <dbReference type="Proteomes" id="UP001169242"/>
    </source>
</evidence>
<sequence length="692" mass="78628">MRVRKLGVWLLLIVMLISSTMNVYAEEANQSYLYGPNNFVKAPVAAEPGRNIDHTTMGTTSLKKPSDLYATNEYLYIVDTGNNRILKLDEDYKLVKEYTEYEVKGVKTAFASPEGVYVDEQDQLFVADTNNNRIVKLSPQGDVIALFEKPQSKMLPTDFNYLPTKVVCDEAGRIFVCVKGFNMGLIELDRQGEFVQLLGASKVTYSITDAIWRLFSTKEQQKRMAAFVPAEYNNISVDADGFVYATTGTMSQNNKEGMKFVRKLNARGDDVLRRMDYDSVCGDLEFSNTGSIKGASQIVDCLTLSDGVYAILDQKRGRVFVYDSSGVMLFIFGELGQTEGTMTSPSSLVYFNNHFLVLDGVKNKIVSFNLTDYGRTILEACHYREKNELVQEEAAWQKVYAMNNNHPVIMREMGKIAYHERDMELAMYYFEQGEDQEGYSKAFQFYRRELINQYFTPVALSIIGLLILYMIYGMYKKYWCKKEKVVKKQGPFAYAFYVIFRPLDGFWDLKHEKRGSVKVAAGLMVALGGVFIIQSLCTSFIFNKVRIEDYNFMFDLLKAYAPLILWTGSTWCVSTLMDGEGSYKDIIMATGYSLTPMLIILPCVTLCSNFLIFDEGVLCTFFISVAYLWVGILLIASVMQTHNYSLKKTILVSLISLLVIVIILFILLLCIALMQEILAFVVDLKTEIVNRL</sequence>
<evidence type="ECO:0000256" key="7">
    <source>
        <dbReference type="SAM" id="Phobius"/>
    </source>
</evidence>
<feature type="transmembrane region" description="Helical" evidence="7">
    <location>
        <begin position="589"/>
        <end position="612"/>
    </location>
</feature>
<accession>A0AA42DKY3</accession>
<dbReference type="GO" id="GO:0016020">
    <property type="term" value="C:membrane"/>
    <property type="evidence" value="ECO:0007669"/>
    <property type="project" value="UniProtKB-SubCell"/>
</dbReference>
<dbReference type="PANTHER" id="PTHR24104">
    <property type="entry name" value="E3 UBIQUITIN-PROTEIN LIGASE NHLRC1-RELATED"/>
    <property type="match status" value="1"/>
</dbReference>
<evidence type="ECO:0000256" key="6">
    <source>
        <dbReference type="PROSITE-ProRule" id="PRU00504"/>
    </source>
</evidence>
<feature type="domain" description="Yip1" evidence="9">
    <location>
        <begin position="497"/>
        <end position="667"/>
    </location>
</feature>
<dbReference type="Proteomes" id="UP001169242">
    <property type="component" value="Unassembled WGS sequence"/>
</dbReference>
<keyword evidence="11" id="KW-1185">Reference proteome</keyword>
<evidence type="ECO:0000256" key="1">
    <source>
        <dbReference type="ARBA" id="ARBA00004141"/>
    </source>
</evidence>
<organism evidence="10 11">
    <name type="scientific">Holtiella tumoricola</name>
    <dbReference type="NCBI Taxonomy" id="3018743"/>
    <lineage>
        <taxon>Bacteria</taxon>
        <taxon>Bacillati</taxon>
        <taxon>Bacillota</taxon>
        <taxon>Clostridia</taxon>
        <taxon>Lachnospirales</taxon>
        <taxon>Cellulosilyticaceae</taxon>
        <taxon>Holtiella</taxon>
    </lineage>
</organism>